<evidence type="ECO:0000313" key="2">
    <source>
        <dbReference type="Proteomes" id="UP000182235"/>
    </source>
</evidence>
<name>A0A1J9PZH1_9EURO</name>
<reference evidence="1 2" key="1">
    <citation type="submission" date="2015-07" db="EMBL/GenBank/DDBJ databases">
        <title>Emmonsia species relationships and genome sequence.</title>
        <authorList>
            <consortium name="The Broad Institute Genomics Platform"/>
            <person name="Cuomo C.A."/>
            <person name="Munoz J.F."/>
            <person name="Imamovic A."/>
            <person name="Priest M.E."/>
            <person name="Young S."/>
            <person name="Clay O.K."/>
            <person name="McEwen J.G."/>
        </authorList>
    </citation>
    <scope>NUCLEOTIDE SEQUENCE [LARGE SCALE GENOMIC DNA]</scope>
    <source>
        <strain evidence="1 2">UAMH 9510</strain>
    </source>
</reference>
<evidence type="ECO:0000313" key="1">
    <source>
        <dbReference type="EMBL" id="OJD09399.1"/>
    </source>
</evidence>
<accession>A0A1J9PZH1</accession>
<sequence>MTVLQVALHVSAVLWNKVIKFSDRVLKFDFVMEIALATSFVTELS</sequence>
<dbReference type="AlphaFoldDB" id="A0A1J9PZH1"/>
<dbReference type="EMBL" id="LGRN01001559">
    <property type="protein sequence ID" value="OJD09399.1"/>
    <property type="molecule type" value="Genomic_DNA"/>
</dbReference>
<comment type="caution">
    <text evidence="1">The sequence shown here is derived from an EMBL/GenBank/DDBJ whole genome shotgun (WGS) entry which is preliminary data.</text>
</comment>
<proteinExistence type="predicted"/>
<gene>
    <name evidence="1" type="ORF">AJ78_09068</name>
</gene>
<dbReference type="Proteomes" id="UP000182235">
    <property type="component" value="Unassembled WGS sequence"/>
</dbReference>
<keyword evidence="2" id="KW-1185">Reference proteome</keyword>
<protein>
    <submittedName>
        <fullName evidence="1">Uncharacterized protein</fullName>
    </submittedName>
</protein>
<dbReference type="VEuPathDB" id="FungiDB:AJ78_09068"/>
<organism evidence="1 2">
    <name type="scientific">Emergomyces pasteurianus Ep9510</name>
    <dbReference type="NCBI Taxonomy" id="1447872"/>
    <lineage>
        <taxon>Eukaryota</taxon>
        <taxon>Fungi</taxon>
        <taxon>Dikarya</taxon>
        <taxon>Ascomycota</taxon>
        <taxon>Pezizomycotina</taxon>
        <taxon>Eurotiomycetes</taxon>
        <taxon>Eurotiomycetidae</taxon>
        <taxon>Onygenales</taxon>
        <taxon>Ajellomycetaceae</taxon>
        <taxon>Emergomyces</taxon>
    </lineage>
</organism>